<reference evidence="7" key="1">
    <citation type="submission" date="2021-02" db="EMBL/GenBank/DDBJ databases">
        <title>Thiocyanate and organic carbon inputs drive convergent selection for specific autotrophic Afipia and Thiobacillus strains within complex microbiomes.</title>
        <authorList>
            <person name="Huddy R.J."/>
            <person name="Sachdeva R."/>
            <person name="Kadzinga F."/>
            <person name="Kantor R.S."/>
            <person name="Harrison S.T.L."/>
            <person name="Banfield J.F."/>
        </authorList>
    </citation>
    <scope>NUCLEOTIDE SEQUENCE</scope>
    <source>
        <strain evidence="7">SCN18_10_11_15_R4_P_38_20</strain>
    </source>
</reference>
<dbReference type="FunFam" id="3.30.830.10:FF:000008">
    <property type="entry name" value="Mitochondrial-processing peptidase subunit beta"/>
    <property type="match status" value="1"/>
</dbReference>
<gene>
    <name evidence="7" type="ORF">J0H12_02055</name>
</gene>
<dbReference type="PANTHER" id="PTHR11851">
    <property type="entry name" value="METALLOPROTEASE"/>
    <property type="match status" value="1"/>
</dbReference>
<dbReference type="PROSITE" id="PS00143">
    <property type="entry name" value="INSULINASE"/>
    <property type="match status" value="1"/>
</dbReference>
<evidence type="ECO:0000259" key="5">
    <source>
        <dbReference type="Pfam" id="PF00675"/>
    </source>
</evidence>
<keyword evidence="3" id="KW-0645">Protease</keyword>
<feature type="domain" description="Peptidase M16 C-terminal" evidence="6">
    <location>
        <begin position="167"/>
        <end position="338"/>
    </location>
</feature>
<evidence type="ECO:0000259" key="6">
    <source>
        <dbReference type="Pfam" id="PF05193"/>
    </source>
</evidence>
<dbReference type="InterPro" id="IPR011765">
    <property type="entry name" value="Pept_M16_N"/>
</dbReference>
<dbReference type="Gene3D" id="3.30.830.10">
    <property type="entry name" value="Metalloenzyme, LuxS/M16 peptidase-like"/>
    <property type="match status" value="2"/>
</dbReference>
<dbReference type="SUPFAM" id="SSF63411">
    <property type="entry name" value="LuxS/MPP-like metallohydrolase"/>
    <property type="match status" value="2"/>
</dbReference>
<comment type="cofactor">
    <cofactor evidence="1">
        <name>Zn(2+)</name>
        <dbReference type="ChEBI" id="CHEBI:29105"/>
    </cofactor>
</comment>
<dbReference type="GO" id="GO:0046872">
    <property type="term" value="F:metal ion binding"/>
    <property type="evidence" value="ECO:0007669"/>
    <property type="project" value="InterPro"/>
</dbReference>
<protein>
    <submittedName>
        <fullName evidence="7">Insulinase family protein</fullName>
    </submittedName>
</protein>
<comment type="caution">
    <text evidence="7">The sequence shown here is derived from an EMBL/GenBank/DDBJ whole genome shotgun (WGS) entry which is preliminary data.</text>
</comment>
<dbReference type="AlphaFoldDB" id="A0A8J7PHN4"/>
<comment type="similarity">
    <text evidence="2 4">Belongs to the peptidase M16 family.</text>
</comment>
<name>A0A8J7PHN4_9PROT</name>
<dbReference type="Pfam" id="PF05193">
    <property type="entry name" value="Peptidase_M16_C"/>
    <property type="match status" value="1"/>
</dbReference>
<feature type="domain" description="Peptidase M16 N-terminal" evidence="5">
    <location>
        <begin position="13"/>
        <end position="159"/>
    </location>
</feature>
<dbReference type="InterPro" id="IPR011249">
    <property type="entry name" value="Metalloenz_LuxS/M16"/>
</dbReference>
<keyword evidence="3" id="KW-0378">Hydrolase</keyword>
<evidence type="ECO:0000313" key="8">
    <source>
        <dbReference type="Proteomes" id="UP000664414"/>
    </source>
</evidence>
<dbReference type="GO" id="GO:0004222">
    <property type="term" value="F:metalloendopeptidase activity"/>
    <property type="evidence" value="ECO:0007669"/>
    <property type="project" value="InterPro"/>
</dbReference>
<sequence>MTIRTTILPNGLRVVTDTIETVETIALGVWVKVGSRHETSEMNGISHMLEHMNFRGTKRHTAREIAEKIEAVGGHLNAYTSREHTGYYARILKQDLSLAIDLLSDILQFSIFNIEEFEREKTVVLQEISQAHDTPDDIIFDLFQETAFPAQPLGYPIIGRPEIIKSFKLEDLKNHIEAQYVSSNMVIAAAGKIEHERFVDLVSHHFTNAINAKPKDAVLCEYKGGDLRVTRDLEQVHLVLGFPSVRIGHEDYYATSLLATILGGGMSSRLFQEVREKRGLVYEIQSFINGFSDHGIFGIYASANPHEAKDLLPIVCEELLAFPLTMTQKELDRAKAQLKASMMMALESTAARCEQLVQQTLVYGRPLETTEILNFIDRVELEKAKIIASSIFSQPITFSAIGPTKVLENYESLTRRLGTLPR</sequence>
<dbReference type="Pfam" id="PF00675">
    <property type="entry name" value="Peptidase_M16"/>
    <property type="match status" value="1"/>
</dbReference>
<dbReference type="PANTHER" id="PTHR11851:SF49">
    <property type="entry name" value="MITOCHONDRIAL-PROCESSING PEPTIDASE SUBUNIT ALPHA"/>
    <property type="match status" value="1"/>
</dbReference>
<evidence type="ECO:0000256" key="1">
    <source>
        <dbReference type="ARBA" id="ARBA00001947"/>
    </source>
</evidence>
<dbReference type="EMBL" id="JAFKGL010000012">
    <property type="protein sequence ID" value="MBN9412695.1"/>
    <property type="molecule type" value="Genomic_DNA"/>
</dbReference>
<keyword evidence="3" id="KW-0482">Metalloprotease</keyword>
<dbReference type="InterPro" id="IPR050361">
    <property type="entry name" value="MPP/UQCRC_Complex"/>
</dbReference>
<dbReference type="GO" id="GO:0006508">
    <property type="term" value="P:proteolysis"/>
    <property type="evidence" value="ECO:0007669"/>
    <property type="project" value="InterPro"/>
</dbReference>
<evidence type="ECO:0000256" key="2">
    <source>
        <dbReference type="ARBA" id="ARBA00007261"/>
    </source>
</evidence>
<dbReference type="InterPro" id="IPR007863">
    <property type="entry name" value="Peptidase_M16_C"/>
</dbReference>
<evidence type="ECO:0000256" key="4">
    <source>
        <dbReference type="RuleBase" id="RU004447"/>
    </source>
</evidence>
<organism evidence="7 8">
    <name type="scientific">Candidatus Paracaedimonas acanthamoebae</name>
    <dbReference type="NCBI Taxonomy" id="244581"/>
    <lineage>
        <taxon>Bacteria</taxon>
        <taxon>Pseudomonadati</taxon>
        <taxon>Pseudomonadota</taxon>
        <taxon>Alphaproteobacteria</taxon>
        <taxon>Holosporales</taxon>
        <taxon>Caedimonadaceae</taxon>
        <taxon>Candidatus Paracaedimonas</taxon>
    </lineage>
</organism>
<dbReference type="Proteomes" id="UP000664414">
    <property type="component" value="Unassembled WGS sequence"/>
</dbReference>
<proteinExistence type="inferred from homology"/>
<dbReference type="InterPro" id="IPR001431">
    <property type="entry name" value="Pept_M16_Zn_BS"/>
</dbReference>
<evidence type="ECO:0000256" key="3">
    <source>
        <dbReference type="ARBA" id="ARBA00023049"/>
    </source>
</evidence>
<evidence type="ECO:0000313" key="7">
    <source>
        <dbReference type="EMBL" id="MBN9412695.1"/>
    </source>
</evidence>
<accession>A0A8J7PHN4</accession>